<dbReference type="SUPFAM" id="SSF50353">
    <property type="entry name" value="Cytokine"/>
    <property type="match status" value="1"/>
</dbReference>
<evidence type="ECO:0000256" key="2">
    <source>
        <dbReference type="ARBA" id="ARBA00004514"/>
    </source>
</evidence>
<dbReference type="GO" id="GO:0051781">
    <property type="term" value="P:positive regulation of cell division"/>
    <property type="evidence" value="ECO:0007669"/>
    <property type="project" value="UniProtKB-KW"/>
</dbReference>
<dbReference type="GO" id="GO:0006955">
    <property type="term" value="P:immune response"/>
    <property type="evidence" value="ECO:0007669"/>
    <property type="project" value="InterPro"/>
</dbReference>
<evidence type="ECO:0000256" key="9">
    <source>
        <dbReference type="ARBA" id="ARBA00022620"/>
    </source>
</evidence>
<protein>
    <recommendedName>
        <fullName evidence="5">Interleukin-1 beta</fullName>
    </recommendedName>
</protein>
<evidence type="ECO:0000256" key="5">
    <source>
        <dbReference type="ARBA" id="ARBA00014702"/>
    </source>
</evidence>
<evidence type="ECO:0000256" key="1">
    <source>
        <dbReference type="ARBA" id="ARBA00004371"/>
    </source>
</evidence>
<evidence type="ECO:0000256" key="4">
    <source>
        <dbReference type="ARBA" id="ARBA00010448"/>
    </source>
</evidence>
<dbReference type="GO" id="GO:0010628">
    <property type="term" value="P:positive regulation of gene expression"/>
    <property type="evidence" value="ECO:0007669"/>
    <property type="project" value="TreeGrafter"/>
</dbReference>
<keyword evidence="8" id="KW-0964">Secreted</keyword>
<dbReference type="GO" id="GO:0005764">
    <property type="term" value="C:lysosome"/>
    <property type="evidence" value="ECO:0007669"/>
    <property type="project" value="UniProtKB-SubCell"/>
</dbReference>
<dbReference type="GO" id="GO:0048246">
    <property type="term" value="P:macrophage chemotaxis"/>
    <property type="evidence" value="ECO:0007669"/>
    <property type="project" value="TreeGrafter"/>
</dbReference>
<dbReference type="PANTHER" id="PTHR10078:SF30">
    <property type="entry name" value="INTERLEUKIN-1 BETA"/>
    <property type="match status" value="1"/>
</dbReference>
<comment type="similarity">
    <text evidence="4">Belongs to the IL-1 family.</text>
</comment>
<keyword evidence="10" id="KW-0395">Inflammatory response</keyword>
<keyword evidence="12" id="KW-0497">Mitogen</keyword>
<keyword evidence="6" id="KW-0963">Cytoplasm</keyword>
<dbReference type="GO" id="GO:0001660">
    <property type="term" value="P:fever generation"/>
    <property type="evidence" value="ECO:0007669"/>
    <property type="project" value="UniProtKB-KW"/>
</dbReference>
<name>A0A3S8UUX8_TRAOV</name>
<reference evidence="13" key="1">
    <citation type="submission" date="2018-11" db="EMBL/GenBank/DDBJ databases">
        <authorList>
            <person name="Wu Y."/>
            <person name="Sun Y."/>
            <person name="Zhou Y."/>
        </authorList>
    </citation>
    <scope>NUCLEOTIDE SEQUENCE</scope>
</reference>
<dbReference type="SMART" id="SM00125">
    <property type="entry name" value="IL1"/>
    <property type="match status" value="1"/>
</dbReference>
<organism evidence="13">
    <name type="scientific">Trachinotus ovatus</name>
    <name type="common">Derbio</name>
    <name type="synonym">Gasterosteus ovatus</name>
    <dbReference type="NCBI Taxonomy" id="173339"/>
    <lineage>
        <taxon>Eukaryota</taxon>
        <taxon>Metazoa</taxon>
        <taxon>Chordata</taxon>
        <taxon>Craniata</taxon>
        <taxon>Vertebrata</taxon>
        <taxon>Euteleostomi</taxon>
        <taxon>Actinopterygii</taxon>
        <taxon>Neopterygii</taxon>
        <taxon>Teleostei</taxon>
        <taxon>Neoteleostei</taxon>
        <taxon>Acanthomorphata</taxon>
        <taxon>Carangaria</taxon>
        <taxon>Carangiformes</taxon>
        <taxon>Carangidae</taxon>
        <taxon>Trachinotus</taxon>
    </lineage>
</organism>
<dbReference type="GO" id="GO:0071222">
    <property type="term" value="P:cellular response to lipopolysaccharide"/>
    <property type="evidence" value="ECO:0007669"/>
    <property type="project" value="TreeGrafter"/>
</dbReference>
<dbReference type="Pfam" id="PF00340">
    <property type="entry name" value="IL1"/>
    <property type="match status" value="1"/>
</dbReference>
<dbReference type="PANTHER" id="PTHR10078">
    <property type="entry name" value="INTERLEUKIN-1 FAMILY MEMBER"/>
    <property type="match status" value="1"/>
</dbReference>
<dbReference type="InterPro" id="IPR000975">
    <property type="entry name" value="IL-1_fam"/>
</dbReference>
<dbReference type="GO" id="GO:0005829">
    <property type="term" value="C:cytosol"/>
    <property type="evidence" value="ECO:0007669"/>
    <property type="project" value="UniProtKB-SubCell"/>
</dbReference>
<evidence type="ECO:0000256" key="10">
    <source>
        <dbReference type="ARBA" id="ARBA00023198"/>
    </source>
</evidence>
<keyword evidence="7" id="KW-0202">Cytokine</keyword>
<dbReference type="EMBL" id="MK224504">
    <property type="protein sequence ID" value="AZL87291.1"/>
    <property type="molecule type" value="mRNA"/>
</dbReference>
<evidence type="ECO:0000256" key="12">
    <source>
        <dbReference type="ARBA" id="ARBA00023246"/>
    </source>
</evidence>
<evidence type="ECO:0000256" key="11">
    <source>
        <dbReference type="ARBA" id="ARBA00023228"/>
    </source>
</evidence>
<accession>A0A3S8UUX8</accession>
<dbReference type="PRINTS" id="PR01357">
    <property type="entry name" value="INTRLEUKN1AB"/>
</dbReference>
<dbReference type="GO" id="GO:0042119">
    <property type="term" value="P:neutrophil activation"/>
    <property type="evidence" value="ECO:0007669"/>
    <property type="project" value="TreeGrafter"/>
</dbReference>
<keyword evidence="9" id="KW-0666">Pyrogen</keyword>
<keyword evidence="11" id="KW-0458">Lysosome</keyword>
<dbReference type="InterPro" id="IPR008996">
    <property type="entry name" value="IL1/FGF"/>
</dbReference>
<dbReference type="GO" id="GO:0005125">
    <property type="term" value="F:cytokine activity"/>
    <property type="evidence" value="ECO:0007669"/>
    <property type="project" value="UniProtKB-KW"/>
</dbReference>
<comment type="subcellular location">
    <subcellularLocation>
        <location evidence="2">Cytoplasm</location>
        <location evidence="2">Cytosol</location>
    </subcellularLocation>
    <subcellularLocation>
        <location evidence="1">Lysosome</location>
    </subcellularLocation>
    <subcellularLocation>
        <location evidence="3">Secreted</location>
        <location evidence="3">Extracellular exosome</location>
    </subcellularLocation>
</comment>
<evidence type="ECO:0000256" key="7">
    <source>
        <dbReference type="ARBA" id="ARBA00022514"/>
    </source>
</evidence>
<evidence type="ECO:0000256" key="6">
    <source>
        <dbReference type="ARBA" id="ARBA00022490"/>
    </source>
</evidence>
<sequence length="261" mass="29879">MESEMKCNISQMWSPKLPKGLDLEISHHPMTMKHVANLIIALERLRAGTPESVLSTEFRDENLVGIMLESLVEEHIVVERRSAPPSQFTRTCQHQCSMTDSQKRDLVKDPNSMELHAVTLQAGSEDRKVRLTMSTYVHPSPSTEARPVALCIDQNLYLSCHMEDNVPTLHLETVEDKSSLQRISSDSDMVRFLFYSRVTGLNVSTFMSARFPDWYISTAEDDNKPVEMCMESENRYTTFQIRSKTPLTECRLAPQSHLRRS</sequence>
<evidence type="ECO:0000313" key="13">
    <source>
        <dbReference type="EMBL" id="AZL87291.1"/>
    </source>
</evidence>
<dbReference type="GO" id="GO:1901222">
    <property type="term" value="P:regulation of non-canonical NF-kappaB signal transduction"/>
    <property type="evidence" value="ECO:0007669"/>
    <property type="project" value="TreeGrafter"/>
</dbReference>
<dbReference type="GO" id="GO:0005615">
    <property type="term" value="C:extracellular space"/>
    <property type="evidence" value="ECO:0007669"/>
    <property type="project" value="UniProtKB-KW"/>
</dbReference>
<evidence type="ECO:0000256" key="8">
    <source>
        <dbReference type="ARBA" id="ARBA00022525"/>
    </source>
</evidence>
<gene>
    <name evidence="13" type="primary">IL-1beta</name>
</gene>
<dbReference type="GO" id="GO:0019221">
    <property type="term" value="P:cytokine-mediated signaling pathway"/>
    <property type="evidence" value="ECO:0007669"/>
    <property type="project" value="TreeGrafter"/>
</dbReference>
<proteinExistence type="evidence at transcript level"/>
<dbReference type="AlphaFoldDB" id="A0A3S8UUX8"/>
<dbReference type="CDD" id="cd23296">
    <property type="entry name" value="beta-trefoil_IL1B"/>
    <property type="match status" value="1"/>
</dbReference>
<dbReference type="Gene3D" id="2.80.10.50">
    <property type="match status" value="1"/>
</dbReference>
<dbReference type="PROSITE" id="PS00253">
    <property type="entry name" value="INTERLEUKIN_1"/>
    <property type="match status" value="1"/>
</dbReference>
<evidence type="ECO:0000256" key="3">
    <source>
        <dbReference type="ARBA" id="ARBA00004550"/>
    </source>
</evidence>
<dbReference type="InterPro" id="IPR020877">
    <property type="entry name" value="IL-1_CS"/>
</dbReference>